<keyword evidence="1" id="KW-1133">Transmembrane helix</keyword>
<name>A0A1Y2APT6_9FUNG</name>
<dbReference type="AlphaFoldDB" id="A0A1Y2APT6"/>
<dbReference type="OrthoDB" id="10267127at2759"/>
<comment type="caution">
    <text evidence="2">The sequence shown here is derived from an EMBL/GenBank/DDBJ whole genome shotgun (WGS) entry which is preliminary data.</text>
</comment>
<dbReference type="EMBL" id="MCOG01000220">
    <property type="protein sequence ID" value="ORY24598.1"/>
    <property type="molecule type" value="Genomic_DNA"/>
</dbReference>
<dbReference type="Proteomes" id="UP000193920">
    <property type="component" value="Unassembled WGS sequence"/>
</dbReference>
<evidence type="ECO:0000256" key="1">
    <source>
        <dbReference type="SAM" id="Phobius"/>
    </source>
</evidence>
<proteinExistence type="predicted"/>
<protein>
    <submittedName>
        <fullName evidence="2">Uncharacterized protein</fullName>
    </submittedName>
</protein>
<keyword evidence="1" id="KW-0812">Transmembrane</keyword>
<sequence length="240" mass="27959">MVMEYAAGSQDYFWVRPGNYYLYKNIEKNYWHFHDSDFHFTFGFAVDGAISDSKTLLEAKINDYAKTNLGIPISFRPLLDNLRTNKENEAFFMDAFKQFTEKVFNLNAVEKRIDAMVDLISEDVYSDLHLERISNFSGPELQVFNYNETYFESQVKDVDAQPGQINCFPIKYWIKTRQESLVQQLGITIPNKINTPLGYYEPAVHKVKEEMEGNIENGGNTIFTHQGLIYIIILSFIFFI</sequence>
<dbReference type="Pfam" id="PF08757">
    <property type="entry name" value="CotH"/>
    <property type="match status" value="1"/>
</dbReference>
<reference evidence="2 3" key="1">
    <citation type="submission" date="2016-08" db="EMBL/GenBank/DDBJ databases">
        <title>A Parts List for Fungal Cellulosomes Revealed by Comparative Genomics.</title>
        <authorList>
            <consortium name="DOE Joint Genome Institute"/>
            <person name="Haitjema C.H."/>
            <person name="Gilmore S.P."/>
            <person name="Henske J.K."/>
            <person name="Solomon K.V."/>
            <person name="De Groot R."/>
            <person name="Kuo A."/>
            <person name="Mondo S.J."/>
            <person name="Salamov A.A."/>
            <person name="Labutti K."/>
            <person name="Zhao Z."/>
            <person name="Chiniquy J."/>
            <person name="Barry K."/>
            <person name="Brewer H.M."/>
            <person name="Purvine S.O."/>
            <person name="Wright A.T."/>
            <person name="Boxma B."/>
            <person name="Van Alen T."/>
            <person name="Hackstein J.H."/>
            <person name="Baker S.E."/>
            <person name="Grigoriev I.V."/>
            <person name="O'Malley M.A."/>
        </authorList>
    </citation>
    <scope>NUCLEOTIDE SEQUENCE [LARGE SCALE GENOMIC DNA]</scope>
    <source>
        <strain evidence="2 3">G1</strain>
    </source>
</reference>
<keyword evidence="3" id="KW-1185">Reference proteome</keyword>
<keyword evidence="1" id="KW-0472">Membrane</keyword>
<feature type="transmembrane region" description="Helical" evidence="1">
    <location>
        <begin position="222"/>
        <end position="239"/>
    </location>
</feature>
<dbReference type="InterPro" id="IPR014867">
    <property type="entry name" value="Spore_coat_CotH_CotH2/3/7"/>
</dbReference>
<evidence type="ECO:0000313" key="3">
    <source>
        <dbReference type="Proteomes" id="UP000193920"/>
    </source>
</evidence>
<accession>A0A1Y2APT6</accession>
<organism evidence="2 3">
    <name type="scientific">Neocallimastix californiae</name>
    <dbReference type="NCBI Taxonomy" id="1754190"/>
    <lineage>
        <taxon>Eukaryota</taxon>
        <taxon>Fungi</taxon>
        <taxon>Fungi incertae sedis</taxon>
        <taxon>Chytridiomycota</taxon>
        <taxon>Chytridiomycota incertae sedis</taxon>
        <taxon>Neocallimastigomycetes</taxon>
        <taxon>Neocallimastigales</taxon>
        <taxon>Neocallimastigaceae</taxon>
        <taxon>Neocallimastix</taxon>
    </lineage>
</organism>
<gene>
    <name evidence="2" type="ORF">LY90DRAFT_514489</name>
</gene>
<evidence type="ECO:0000313" key="2">
    <source>
        <dbReference type="EMBL" id="ORY24598.1"/>
    </source>
</evidence>